<dbReference type="OrthoDB" id="9810816at2"/>
<evidence type="ECO:0000256" key="4">
    <source>
        <dbReference type="ARBA" id="ARBA00023143"/>
    </source>
</evidence>
<keyword evidence="8" id="KW-0282">Flagellum</keyword>
<comment type="function">
    <text evidence="5">Required for morphogenesis and for the elongation of the flagellar filament by facilitating polymerization of the flagellin monomers at the tip of growing filament. Forms a capping structure, which prevents flagellin subunits (transported through the central channel of the flagellum) from leaking out without polymerization at the distal end.</text>
</comment>
<dbReference type="eggNOG" id="COG1345">
    <property type="taxonomic scope" value="Bacteria"/>
</dbReference>
<keyword evidence="9" id="KW-1185">Reference proteome</keyword>
<name>R8B5J1_9GAMM</name>
<dbReference type="AlphaFoldDB" id="R8B5J1"/>
<gene>
    <name evidence="8" type="ORF">MARLIPOL_01085</name>
</gene>
<proteinExistence type="inferred from homology"/>
<dbReference type="GO" id="GO:0005576">
    <property type="term" value="C:extracellular region"/>
    <property type="evidence" value="ECO:0007669"/>
    <property type="project" value="UniProtKB-SubCell"/>
</dbReference>
<dbReference type="GO" id="GO:0007155">
    <property type="term" value="P:cell adhesion"/>
    <property type="evidence" value="ECO:0007669"/>
    <property type="project" value="InterPro"/>
</dbReference>
<accession>R8B5J1</accession>
<comment type="subcellular location">
    <subcellularLocation>
        <location evidence="5">Secreted</location>
    </subcellularLocation>
    <subcellularLocation>
        <location evidence="5">Bacterial flagellum</location>
    </subcellularLocation>
</comment>
<evidence type="ECO:0000256" key="3">
    <source>
        <dbReference type="ARBA" id="ARBA00023054"/>
    </source>
</evidence>
<dbReference type="InterPro" id="IPR040026">
    <property type="entry name" value="FliD"/>
</dbReference>
<keyword evidence="5" id="KW-0964">Secreted</keyword>
<evidence type="ECO:0000256" key="5">
    <source>
        <dbReference type="RuleBase" id="RU362066"/>
    </source>
</evidence>
<dbReference type="STRING" id="1318628.MARLIPOL_01085"/>
<dbReference type="RefSeq" id="WP_012136205.1">
    <property type="nucleotide sequence ID" value="NZ_KE007306.1"/>
</dbReference>
<dbReference type="InterPro" id="IPR003481">
    <property type="entry name" value="FliD_N"/>
</dbReference>
<evidence type="ECO:0000259" key="7">
    <source>
        <dbReference type="Pfam" id="PF07195"/>
    </source>
</evidence>
<evidence type="ECO:0000313" key="9">
    <source>
        <dbReference type="Proteomes" id="UP000016540"/>
    </source>
</evidence>
<dbReference type="Pfam" id="PF07195">
    <property type="entry name" value="FliD_C"/>
    <property type="match status" value="1"/>
</dbReference>
<dbReference type="PANTHER" id="PTHR30288">
    <property type="entry name" value="FLAGELLAR CAP/ASSEMBLY PROTEIN FLID"/>
    <property type="match status" value="1"/>
</dbReference>
<dbReference type="HOGENOM" id="CLU_015182_8_1_6"/>
<dbReference type="Pfam" id="PF02465">
    <property type="entry name" value="FliD_N"/>
    <property type="match status" value="1"/>
</dbReference>
<dbReference type="GO" id="GO:0071973">
    <property type="term" value="P:bacterial-type flagellum-dependent cell motility"/>
    <property type="evidence" value="ECO:0007669"/>
    <property type="project" value="TreeGrafter"/>
</dbReference>
<evidence type="ECO:0000313" key="8">
    <source>
        <dbReference type="EMBL" id="EON93880.1"/>
    </source>
</evidence>
<keyword evidence="3" id="KW-0175">Coiled coil</keyword>
<evidence type="ECO:0000256" key="2">
    <source>
        <dbReference type="ARBA" id="ARBA00011255"/>
    </source>
</evidence>
<keyword evidence="4 5" id="KW-0975">Bacterial flagellum</keyword>
<protein>
    <recommendedName>
        <fullName evidence="5">Flagellar hook-associated protein 2</fullName>
        <shortName evidence="5">HAP2</shortName>
    </recommendedName>
    <alternativeName>
        <fullName evidence="5">Flagellar cap protein</fullName>
    </alternativeName>
</protein>
<reference evidence="8 9" key="1">
    <citation type="journal article" date="2013" name="Genome Announc.">
        <title>Draft Genome Sequence of the Moderately Halophilic Bacterium Marinobacter lipolyticus Strain SM19.</title>
        <authorList>
            <person name="Papke R.T."/>
            <person name="de la Haba R.R."/>
            <person name="Infante-Dominguez C."/>
            <person name="Perez D."/>
            <person name="Sanchez-Porro C."/>
            <person name="Lapierre P."/>
            <person name="Ventosa A."/>
        </authorList>
    </citation>
    <scope>NUCLEOTIDE SEQUENCE [LARGE SCALE GENOMIC DNA]</scope>
    <source>
        <strain evidence="8 9">SM19</strain>
    </source>
</reference>
<evidence type="ECO:0000256" key="1">
    <source>
        <dbReference type="ARBA" id="ARBA00009764"/>
    </source>
</evidence>
<feature type="domain" description="Flagellar hook-associated protein 2 N-terminal" evidence="6">
    <location>
        <begin position="11"/>
        <end position="109"/>
    </location>
</feature>
<sequence>MASITSLGAGSGIFSNDLVNQLVNAERAPTEQRLNQKQSLTEAKISAYGNIRSALEALRTPMEKLSTIEGMRAFTGTSSNEAVAGVSIDPSIANRGSYSLDVKQLAQAQSLASGVFADRDTTTVGTGTLTLNVGGVATDITVDGTNNTLEGMAASINEANVGVSASVVDTGSGFRLVMSAEDTGVDNAIQVSVADNDGNNTDGAGLSQFVFDGTASNMEETVQAKDAILDVNGIEITRSSNTVEGVIEGVTFDVKSIGTSTVKVEQDPEAVAGRVQEFVDKFNALQDVIQKFSGFNEASGQGGVLSGDSTVRGIQSELRRMLTTIPQGLEDSPIRMLADVGIKTDPSTGKLEFDQDVFKEQLEAYPEAMTALFAEKDGVEGIAERMVNVASDFIASDGALANRTDGLNRTLESIQDQRDRLDLRIASYEERLIRQFSAADSLIAQIQSNGNFVAQQLAALAPQNNQNQG</sequence>
<dbReference type="Proteomes" id="UP000016540">
    <property type="component" value="Unassembled WGS sequence"/>
</dbReference>
<dbReference type="PATRIC" id="fig|1318628.3.peg.215"/>
<evidence type="ECO:0000259" key="6">
    <source>
        <dbReference type="Pfam" id="PF02465"/>
    </source>
</evidence>
<dbReference type="EMBL" id="ASAD01000003">
    <property type="protein sequence ID" value="EON93880.1"/>
    <property type="molecule type" value="Genomic_DNA"/>
</dbReference>
<dbReference type="GO" id="GO:0009421">
    <property type="term" value="C:bacterial-type flagellum filament cap"/>
    <property type="evidence" value="ECO:0007669"/>
    <property type="project" value="InterPro"/>
</dbReference>
<dbReference type="GO" id="GO:0009424">
    <property type="term" value="C:bacterial-type flagellum hook"/>
    <property type="evidence" value="ECO:0007669"/>
    <property type="project" value="UniProtKB-UniRule"/>
</dbReference>
<feature type="domain" description="Flagellar hook-associated protein 2 C-terminal" evidence="7">
    <location>
        <begin position="224"/>
        <end position="447"/>
    </location>
</feature>
<keyword evidence="8" id="KW-0969">Cilium</keyword>
<dbReference type="PANTHER" id="PTHR30288:SF0">
    <property type="entry name" value="FLAGELLAR HOOK-ASSOCIATED PROTEIN 2"/>
    <property type="match status" value="1"/>
</dbReference>
<organism evidence="8 9">
    <name type="scientific">Marinobacter lipolyticus SM19</name>
    <dbReference type="NCBI Taxonomy" id="1318628"/>
    <lineage>
        <taxon>Bacteria</taxon>
        <taxon>Pseudomonadati</taxon>
        <taxon>Pseudomonadota</taxon>
        <taxon>Gammaproteobacteria</taxon>
        <taxon>Pseudomonadales</taxon>
        <taxon>Marinobacteraceae</taxon>
        <taxon>Marinobacter</taxon>
    </lineage>
</organism>
<keyword evidence="8" id="KW-0966">Cell projection</keyword>
<comment type="caution">
    <text evidence="8">The sequence shown here is derived from an EMBL/GenBank/DDBJ whole genome shotgun (WGS) entry which is preliminary data.</text>
</comment>
<dbReference type="InterPro" id="IPR010809">
    <property type="entry name" value="FliD_C"/>
</dbReference>
<comment type="similarity">
    <text evidence="1 5">Belongs to the FliD family.</text>
</comment>
<comment type="subunit">
    <text evidence="2 5">Homopentamer.</text>
</comment>